<organism evidence="1">
    <name type="scientific">Mesocestoides corti</name>
    <name type="common">Flatworm</name>
    <dbReference type="NCBI Taxonomy" id="53468"/>
    <lineage>
        <taxon>Eukaryota</taxon>
        <taxon>Metazoa</taxon>
        <taxon>Spiralia</taxon>
        <taxon>Lophotrochozoa</taxon>
        <taxon>Platyhelminthes</taxon>
        <taxon>Cestoda</taxon>
        <taxon>Eucestoda</taxon>
        <taxon>Cyclophyllidea</taxon>
        <taxon>Mesocestoididae</taxon>
        <taxon>Mesocestoides</taxon>
    </lineage>
</organism>
<reference evidence="1" key="1">
    <citation type="submission" date="2019-11" db="UniProtKB">
        <authorList>
            <consortium name="WormBaseParasite"/>
        </authorList>
    </citation>
    <scope>IDENTIFICATION</scope>
</reference>
<accession>A0A5K3G427</accession>
<dbReference type="AlphaFoldDB" id="A0A5K3G427"/>
<name>A0A5K3G427_MESCO</name>
<proteinExistence type="predicted"/>
<dbReference type="WBParaSite" id="MCU_012892-RA">
    <property type="protein sequence ID" value="MCU_012892-RA"/>
    <property type="gene ID" value="MCU_012892"/>
</dbReference>
<evidence type="ECO:0000313" key="1">
    <source>
        <dbReference type="WBParaSite" id="MCU_012892-RA"/>
    </source>
</evidence>
<protein>
    <submittedName>
        <fullName evidence="1">AraC family transcriptional regulator</fullName>
    </submittedName>
</protein>
<sequence length="153" mass="17652">MLDSEVEQEQLAFTLNALAELLEQNEEVVIEETMQEQHFSRHSSSPLTIYSTSRITEEQIYGTMLYYAVLAASREVLLSLPICIVQIDRADYNPESFPDWVYPAITQTGISPDEILRMLFQLPLFNKLSILYQTINKCFVTLGFVRHHFQSIS</sequence>